<accession>A0A9C7CD61</accession>
<organism evidence="2">
    <name type="scientific">Penaeus semisulcatus majanivirus</name>
    <dbReference type="NCBI Taxonomy" id="2984274"/>
    <lineage>
        <taxon>Viruses</taxon>
        <taxon>Viruses incertae sedis</taxon>
        <taxon>Naldaviricetes</taxon>
        <taxon>Nimaviridae</taxon>
    </lineage>
</organism>
<feature type="transmembrane region" description="Helical" evidence="1">
    <location>
        <begin position="44"/>
        <end position="62"/>
    </location>
</feature>
<name>A0A9C7CD61_9VIRU</name>
<proteinExistence type="predicted"/>
<evidence type="ECO:0000313" key="2">
    <source>
        <dbReference type="EMBL" id="BDT62302.1"/>
    </source>
</evidence>
<feature type="transmembrane region" description="Helical" evidence="1">
    <location>
        <begin position="12"/>
        <end position="32"/>
    </location>
</feature>
<reference evidence="2" key="1">
    <citation type="submission" date="2022-10" db="EMBL/GenBank/DDBJ databases">
        <title>Genome sequences of endogenous nimaviruses in decapod crustaceans.</title>
        <authorList>
            <person name="Kawato S."/>
            <person name="Nozaki R."/>
            <person name="Kondo H."/>
            <person name="Hirono I."/>
        </authorList>
    </citation>
    <scope>NUCLEOTIDE SEQUENCE</scope>
    <source>
        <strain evidence="2">Kagawa2020</strain>
    </source>
</reference>
<keyword evidence="1" id="KW-0472">Membrane</keyword>
<dbReference type="EMBL" id="LC738873">
    <property type="protein sequence ID" value="BDT62302.1"/>
    <property type="molecule type" value="Genomic_DNA"/>
</dbReference>
<protein>
    <submittedName>
        <fullName evidence="2">Uncharacterized protein</fullName>
    </submittedName>
</protein>
<keyword evidence="1" id="KW-0812">Transmembrane</keyword>
<keyword evidence="1" id="KW-1133">Transmembrane helix</keyword>
<sequence length="80" mass="9427">MTHYCRQQLCSPVLVLVLLILLPPMRLLRMMILQTMITTSLHRVSIGTLFLAILAMLMFLYYKLRMTHYVVNGYIMNIHD</sequence>
<evidence type="ECO:0000256" key="1">
    <source>
        <dbReference type="SAM" id="Phobius"/>
    </source>
</evidence>